<sequence>MRLKSLAIALLTLFVMVGVGFAQTSKGIVAGTVRDKTGAVIPNANVTVASQETGEIRTTTSSETGSYRVEAINPGLYSIKVTMAGFSDTEVKDLRVLPSIITTFDPILNVGTVGEMVSVEANTNSINTDNGHLSGTIESKELSLLPIFSLSPFELVATLPGVQMMNPSLNLQGVGGNFEQLSVNGARPRSNNYMLDGQDINDVGIGGQSFNPQVPDMYQSNTALLNSASAEYGRSGGAVVNLVTKSGTNQFHGSVFELYSGSGLNALDGVTRQGGPFDPSEPNPKARYNEHQFGFTAGGPLWRDKLFAFGGTQFSRFYGKSTSGQIQLPNAAGYAQLTAIGGPQVALLQGLLNNGSYLTSFALLQDNVRPLQVSAAGGCPGGCTVQTAFFQRPPVSQEEPDTQWMYRIDFIPRSADTFTFRYMHDRSNFTPDLGLNTSGLPGFDGEVGGPSELAQGTWTHVFTPNLLNEFRGSEVRLDALFTPTPETLANPLAKIYNVTLSGSGLPTLGVSQNIPQGRAQQLYQFQDTVGWTKGRHSLRMGADVGRDHETDLIAQNALGGLTFAAGGGLSSLDNFLQNRLGTSGSASKSFGPTRVDPHMWKLAAFAQDDIKLTPDLTINVGFRYDYVTVPDNVLPYPAVDPNNPFAPINTVVKVKADKNNVAPRIGFAFVPHYGFLSDGKTVIHGGFGIFYDTDFTNILVNSAQSSPNAPTGTNTSTVTGGLTNATGQLDLITPVLNGLTSSVQSVSSDLVNPLTYQYNFGVERELPAQVKLAVNYVGARGQKLFSNRQLNYFGGFNQPRLNPNRNAINIRDNRADSNYNSLQIEGSRSFGHGLFFRASYTFGKLLDDASEVFATFASPTSYSANLAGNGLFQDYGHSAFDRQHVASFAYAWSPAGFHSDNFAANLLLSAFTRNYTISGTTQFSSGSYQSYSLLGLDTNGDGSTANDRPIVGNRHASINMVGIDGTYVGGTPGVYYDLAANNNSPANGNILNPVTASQVHFLIPYGAQYQNQEVGRNSFENPGQSFWNLALQKAIPAPFKRFESSQFILRAEGQNIGNHNNVGPLDSSLLDVGTVSFLNKSFAREPTFQNFRLWAKWVF</sequence>
<dbReference type="InterPro" id="IPR036942">
    <property type="entry name" value="Beta-barrel_TonB_sf"/>
</dbReference>
<proteinExistence type="predicted"/>
<dbReference type="GO" id="GO:0044718">
    <property type="term" value="P:siderophore transmembrane transport"/>
    <property type="evidence" value="ECO:0007669"/>
    <property type="project" value="TreeGrafter"/>
</dbReference>
<dbReference type="Gene3D" id="2.40.170.20">
    <property type="entry name" value="TonB-dependent receptor, beta-barrel domain"/>
    <property type="match status" value="1"/>
</dbReference>
<dbReference type="InterPro" id="IPR039426">
    <property type="entry name" value="TonB-dep_rcpt-like"/>
</dbReference>
<evidence type="ECO:0000256" key="5">
    <source>
        <dbReference type="ARBA" id="ARBA00023136"/>
    </source>
</evidence>
<keyword evidence="4" id="KW-0812">Transmembrane</keyword>
<evidence type="ECO:0000256" key="4">
    <source>
        <dbReference type="ARBA" id="ARBA00022692"/>
    </source>
</evidence>
<feature type="chain" id="PRO_5019567239" evidence="7">
    <location>
        <begin position="23"/>
        <end position="1099"/>
    </location>
</feature>
<evidence type="ECO:0000313" key="10">
    <source>
        <dbReference type="EMBL" id="RSL16981.1"/>
    </source>
</evidence>
<evidence type="ECO:0000313" key="11">
    <source>
        <dbReference type="Proteomes" id="UP000269669"/>
    </source>
</evidence>
<dbReference type="InterPro" id="IPR008969">
    <property type="entry name" value="CarboxyPept-like_regulatory"/>
</dbReference>
<dbReference type="Gene3D" id="2.170.130.10">
    <property type="entry name" value="TonB-dependent receptor, plug domain"/>
    <property type="match status" value="1"/>
</dbReference>
<accession>A0A428MJ49</accession>
<dbReference type="SUPFAM" id="SSF56935">
    <property type="entry name" value="Porins"/>
    <property type="match status" value="1"/>
</dbReference>
<evidence type="ECO:0000259" key="8">
    <source>
        <dbReference type="Pfam" id="PF07715"/>
    </source>
</evidence>
<comment type="subcellular location">
    <subcellularLocation>
        <location evidence="1">Cell outer membrane</location>
        <topology evidence="1">Multi-pass membrane protein</topology>
    </subcellularLocation>
</comment>
<comment type="caution">
    <text evidence="10">The sequence shown here is derived from an EMBL/GenBank/DDBJ whole genome shotgun (WGS) entry which is preliminary data.</text>
</comment>
<dbReference type="EMBL" id="RSDW01000001">
    <property type="protein sequence ID" value="RSL16981.1"/>
    <property type="molecule type" value="Genomic_DNA"/>
</dbReference>
<evidence type="ECO:0000256" key="1">
    <source>
        <dbReference type="ARBA" id="ARBA00004571"/>
    </source>
</evidence>
<dbReference type="InterPro" id="IPR012910">
    <property type="entry name" value="Plug_dom"/>
</dbReference>
<keyword evidence="11" id="KW-1185">Reference proteome</keyword>
<gene>
    <name evidence="10" type="ORF">EDE15_2509</name>
</gene>
<evidence type="ECO:0000256" key="7">
    <source>
        <dbReference type="SAM" id="SignalP"/>
    </source>
</evidence>
<dbReference type="GO" id="GO:0015344">
    <property type="term" value="F:siderophore uptake transmembrane transporter activity"/>
    <property type="evidence" value="ECO:0007669"/>
    <property type="project" value="TreeGrafter"/>
</dbReference>
<dbReference type="GO" id="GO:0009279">
    <property type="term" value="C:cell outer membrane"/>
    <property type="evidence" value="ECO:0007669"/>
    <property type="project" value="UniProtKB-SubCell"/>
</dbReference>
<dbReference type="SUPFAM" id="SSF49464">
    <property type="entry name" value="Carboxypeptidase regulatory domain-like"/>
    <property type="match status" value="1"/>
</dbReference>
<dbReference type="AlphaFoldDB" id="A0A428MJ49"/>
<keyword evidence="7" id="KW-0732">Signal</keyword>
<dbReference type="Pfam" id="PF25183">
    <property type="entry name" value="OMP_b-brl_4"/>
    <property type="match status" value="1"/>
</dbReference>
<keyword evidence="10" id="KW-0675">Receptor</keyword>
<reference evidence="10 11" key="1">
    <citation type="submission" date="2018-12" db="EMBL/GenBank/DDBJ databases">
        <title>Sequencing of bacterial isolates from soil warming experiment in Harvard Forest, Massachusetts, USA.</title>
        <authorList>
            <person name="Deangelis K."/>
        </authorList>
    </citation>
    <scope>NUCLEOTIDE SEQUENCE [LARGE SCALE GENOMIC DNA]</scope>
    <source>
        <strain evidence="10 11">EB153</strain>
    </source>
</reference>
<dbReference type="Gene3D" id="2.60.40.1120">
    <property type="entry name" value="Carboxypeptidase-like, regulatory domain"/>
    <property type="match status" value="1"/>
</dbReference>
<dbReference type="PANTHER" id="PTHR30069:SF46">
    <property type="entry name" value="OAR PROTEIN"/>
    <property type="match status" value="1"/>
</dbReference>
<dbReference type="Pfam" id="PF13620">
    <property type="entry name" value="CarboxypepD_reg"/>
    <property type="match status" value="1"/>
</dbReference>
<name>A0A428MJ49_9BACT</name>
<protein>
    <submittedName>
        <fullName evidence="10">TonB-dependent receptor-like protein</fullName>
    </submittedName>
</protein>
<feature type="domain" description="TonB-dependent transporter Oar-like beta-barrel" evidence="9">
    <location>
        <begin position="243"/>
        <end position="1069"/>
    </location>
</feature>
<keyword evidence="2" id="KW-0813">Transport</keyword>
<evidence type="ECO:0000256" key="6">
    <source>
        <dbReference type="ARBA" id="ARBA00023237"/>
    </source>
</evidence>
<evidence type="ECO:0000256" key="3">
    <source>
        <dbReference type="ARBA" id="ARBA00022452"/>
    </source>
</evidence>
<dbReference type="Proteomes" id="UP000269669">
    <property type="component" value="Unassembled WGS sequence"/>
</dbReference>
<keyword evidence="3" id="KW-1134">Transmembrane beta strand</keyword>
<feature type="domain" description="TonB-dependent receptor plug" evidence="8">
    <location>
        <begin position="154"/>
        <end position="237"/>
    </location>
</feature>
<dbReference type="PANTHER" id="PTHR30069">
    <property type="entry name" value="TONB-DEPENDENT OUTER MEMBRANE RECEPTOR"/>
    <property type="match status" value="1"/>
</dbReference>
<dbReference type="InterPro" id="IPR037066">
    <property type="entry name" value="Plug_dom_sf"/>
</dbReference>
<evidence type="ECO:0000259" key="9">
    <source>
        <dbReference type="Pfam" id="PF25183"/>
    </source>
</evidence>
<keyword evidence="5" id="KW-0472">Membrane</keyword>
<dbReference type="Pfam" id="PF07715">
    <property type="entry name" value="Plug"/>
    <property type="match status" value="1"/>
</dbReference>
<keyword evidence="6" id="KW-0998">Cell outer membrane</keyword>
<dbReference type="RefSeq" id="WP_125485526.1">
    <property type="nucleotide sequence ID" value="NZ_RSDW01000001.1"/>
</dbReference>
<organism evidence="10 11">
    <name type="scientific">Edaphobacter aggregans</name>
    <dbReference type="NCBI Taxonomy" id="570835"/>
    <lineage>
        <taxon>Bacteria</taxon>
        <taxon>Pseudomonadati</taxon>
        <taxon>Acidobacteriota</taxon>
        <taxon>Terriglobia</taxon>
        <taxon>Terriglobales</taxon>
        <taxon>Acidobacteriaceae</taxon>
        <taxon>Edaphobacter</taxon>
    </lineage>
</organism>
<dbReference type="InterPro" id="IPR057601">
    <property type="entry name" value="Oar-like_b-barrel"/>
</dbReference>
<feature type="signal peptide" evidence="7">
    <location>
        <begin position="1"/>
        <end position="22"/>
    </location>
</feature>
<evidence type="ECO:0000256" key="2">
    <source>
        <dbReference type="ARBA" id="ARBA00022448"/>
    </source>
</evidence>
<dbReference type="OrthoDB" id="97893at2"/>